<feature type="transmembrane region" description="Helical" evidence="9">
    <location>
        <begin position="130"/>
        <end position="152"/>
    </location>
</feature>
<keyword evidence="13" id="KW-1185">Reference proteome</keyword>
<protein>
    <recommendedName>
        <fullName evidence="10">Molybdenum transport system permease</fullName>
    </recommendedName>
</protein>
<dbReference type="EMBL" id="FNZK01000009">
    <property type="protein sequence ID" value="SEJ51870.1"/>
    <property type="molecule type" value="Genomic_DNA"/>
</dbReference>
<comment type="function">
    <text evidence="10">Part of the binding-protein-dependent transport system for molybdenum; probably responsible for the translocation of the substrate across the membrane.</text>
</comment>
<dbReference type="PROSITE" id="PS50928">
    <property type="entry name" value="ABC_TM1"/>
    <property type="match status" value="1"/>
</dbReference>
<evidence type="ECO:0000256" key="1">
    <source>
        <dbReference type="ARBA" id="ARBA00004651"/>
    </source>
</evidence>
<proteinExistence type="inferred from homology"/>
<keyword evidence="5 10" id="KW-0500">Molybdenum</keyword>
<keyword evidence="6 9" id="KW-0812">Transmembrane</keyword>
<organism evidence="12 13">
    <name type="scientific">Propionispira arboris</name>
    <dbReference type="NCBI Taxonomy" id="84035"/>
    <lineage>
        <taxon>Bacteria</taxon>
        <taxon>Bacillati</taxon>
        <taxon>Bacillota</taxon>
        <taxon>Negativicutes</taxon>
        <taxon>Selenomonadales</taxon>
        <taxon>Selenomonadaceae</taxon>
        <taxon>Propionispira</taxon>
    </lineage>
</organism>
<comment type="subcellular location">
    <subcellularLocation>
        <location evidence="1 9">Cell membrane</location>
        <topology evidence="1 9">Multi-pass membrane protein</topology>
    </subcellularLocation>
</comment>
<evidence type="ECO:0000256" key="4">
    <source>
        <dbReference type="ARBA" id="ARBA00022475"/>
    </source>
</evidence>
<reference evidence="13" key="1">
    <citation type="submission" date="2016-10" db="EMBL/GenBank/DDBJ databases">
        <authorList>
            <person name="Varghese N."/>
            <person name="Submissions S."/>
        </authorList>
    </citation>
    <scope>NUCLEOTIDE SEQUENCE [LARGE SCALE GENOMIC DNA]</scope>
    <source>
        <strain evidence="13">DSM 2179</strain>
    </source>
</reference>
<dbReference type="SUPFAM" id="SSF161098">
    <property type="entry name" value="MetI-like"/>
    <property type="match status" value="1"/>
</dbReference>
<dbReference type="GO" id="GO:0005886">
    <property type="term" value="C:plasma membrane"/>
    <property type="evidence" value="ECO:0007669"/>
    <property type="project" value="UniProtKB-SubCell"/>
</dbReference>
<feature type="transmembrane region" description="Helical" evidence="9">
    <location>
        <begin position="71"/>
        <end position="96"/>
    </location>
</feature>
<dbReference type="PANTHER" id="PTHR30183:SF3">
    <property type="entry name" value="MOLYBDENUM TRANSPORT SYSTEM PERMEASE PROTEIN MODB"/>
    <property type="match status" value="1"/>
</dbReference>
<evidence type="ECO:0000256" key="10">
    <source>
        <dbReference type="RuleBase" id="RU365097"/>
    </source>
</evidence>
<name>A0A1H6ZQK3_9FIRM</name>
<dbReference type="InterPro" id="IPR011867">
    <property type="entry name" value="ModB_ABC"/>
</dbReference>
<dbReference type="STRING" id="84035.SAMN05660742_10989"/>
<evidence type="ECO:0000256" key="9">
    <source>
        <dbReference type="RuleBase" id="RU363032"/>
    </source>
</evidence>
<dbReference type="GO" id="GO:0015098">
    <property type="term" value="F:molybdate ion transmembrane transporter activity"/>
    <property type="evidence" value="ECO:0007669"/>
    <property type="project" value="UniProtKB-UniRule"/>
</dbReference>
<evidence type="ECO:0000256" key="2">
    <source>
        <dbReference type="ARBA" id="ARBA00007069"/>
    </source>
</evidence>
<evidence type="ECO:0000256" key="3">
    <source>
        <dbReference type="ARBA" id="ARBA00022448"/>
    </source>
</evidence>
<evidence type="ECO:0000259" key="11">
    <source>
        <dbReference type="PROSITE" id="PS50928"/>
    </source>
</evidence>
<dbReference type="InterPro" id="IPR035906">
    <property type="entry name" value="MetI-like_sf"/>
</dbReference>
<accession>A0A1H6ZQK3</accession>
<comment type="similarity">
    <text evidence="2 10">Belongs to the binding-protein-dependent transport system permease family. CysTW subfamily.</text>
</comment>
<evidence type="ECO:0000313" key="12">
    <source>
        <dbReference type="EMBL" id="SEJ51870.1"/>
    </source>
</evidence>
<feature type="transmembrane region" description="Helical" evidence="9">
    <location>
        <begin position="14"/>
        <end position="33"/>
    </location>
</feature>
<dbReference type="Proteomes" id="UP000199662">
    <property type="component" value="Unassembled WGS sequence"/>
</dbReference>
<dbReference type="AlphaFoldDB" id="A0A1H6ZQK3"/>
<evidence type="ECO:0000313" key="13">
    <source>
        <dbReference type="Proteomes" id="UP000199662"/>
    </source>
</evidence>
<dbReference type="PANTHER" id="PTHR30183">
    <property type="entry name" value="MOLYBDENUM TRANSPORT SYSTEM PERMEASE PROTEIN MODB"/>
    <property type="match status" value="1"/>
</dbReference>
<dbReference type="InterPro" id="IPR000515">
    <property type="entry name" value="MetI-like"/>
</dbReference>
<dbReference type="Pfam" id="PF00528">
    <property type="entry name" value="BPD_transp_1"/>
    <property type="match status" value="1"/>
</dbReference>
<dbReference type="NCBIfam" id="TIGR02141">
    <property type="entry name" value="modB_ABC"/>
    <property type="match status" value="1"/>
</dbReference>
<evidence type="ECO:0000256" key="5">
    <source>
        <dbReference type="ARBA" id="ARBA00022505"/>
    </source>
</evidence>
<feature type="transmembrane region" description="Helical" evidence="9">
    <location>
        <begin position="191"/>
        <end position="212"/>
    </location>
</feature>
<keyword evidence="7 9" id="KW-1133">Transmembrane helix</keyword>
<sequence length="236" mass="26425">MTDWSPLIISLKTAFLSTFITFFFGVYAAFLVVKVKRFQGLMDTIFTLPMVLPPTVVGFFLLLLFGKQSFLGQIFLSVGVNFVFSWEATVVSAVVVSFPLMYRTTRGAFEQLNPDLIYAARTLGISEFKIFWRVILPNTWYGIMAGLILSFARALGEFGATIMTAGNIPGLTQTMSTAIYSAVQAGDNATAFFWVSIVCAISFAVIIMMNYWMNHQQQFAEFISKRKRGTQNVVVR</sequence>
<keyword evidence="4 10" id="KW-1003">Cell membrane</keyword>
<evidence type="ECO:0000256" key="8">
    <source>
        <dbReference type="ARBA" id="ARBA00023136"/>
    </source>
</evidence>
<evidence type="ECO:0000256" key="7">
    <source>
        <dbReference type="ARBA" id="ARBA00022989"/>
    </source>
</evidence>
<keyword evidence="3 9" id="KW-0813">Transport</keyword>
<evidence type="ECO:0000256" key="6">
    <source>
        <dbReference type="ARBA" id="ARBA00022692"/>
    </source>
</evidence>
<dbReference type="RefSeq" id="WP_091831479.1">
    <property type="nucleotide sequence ID" value="NZ_FNZK01000009.1"/>
</dbReference>
<dbReference type="Gene3D" id="1.10.3720.10">
    <property type="entry name" value="MetI-like"/>
    <property type="match status" value="1"/>
</dbReference>
<dbReference type="CDD" id="cd06261">
    <property type="entry name" value="TM_PBP2"/>
    <property type="match status" value="1"/>
</dbReference>
<feature type="transmembrane region" description="Helical" evidence="9">
    <location>
        <begin position="45"/>
        <end position="65"/>
    </location>
</feature>
<keyword evidence="8 9" id="KW-0472">Membrane</keyword>
<feature type="domain" description="ABC transmembrane type-1" evidence="11">
    <location>
        <begin position="7"/>
        <end position="214"/>
    </location>
</feature>
<gene>
    <name evidence="12" type="ORF">SAMN05660742_10989</name>
</gene>